<sequence length="132" mass="15339">MSKKMNYESKWGDVNVELSMSQYTDNGNIYLELVNTEGEYPEPYGNITVNLGGVPKYCGYVDTNNMPEMEKFLEENDLGDFTGITLKSGFCEYPLYVFNVDKLRELCPKQMAEYEKNFERNKDKEHEKGQVK</sequence>
<comment type="caution">
    <text evidence="1">The sequence shown here is derived from an EMBL/GenBank/DDBJ whole genome shotgun (WGS) entry which is preliminary data.</text>
</comment>
<dbReference type="RefSeq" id="WP_118380031.1">
    <property type="nucleotide sequence ID" value="NZ_CABJDQ010000007.1"/>
</dbReference>
<dbReference type="EMBL" id="QROT01000007">
    <property type="protein sequence ID" value="RHL44082.1"/>
    <property type="molecule type" value="Genomic_DNA"/>
</dbReference>
<reference evidence="1 2" key="1">
    <citation type="submission" date="2018-08" db="EMBL/GenBank/DDBJ databases">
        <title>A genome reference for cultivated species of the human gut microbiota.</title>
        <authorList>
            <person name="Zou Y."/>
            <person name="Xue W."/>
            <person name="Luo G."/>
        </authorList>
    </citation>
    <scope>NUCLEOTIDE SEQUENCE [LARGE SCALE GENOMIC DNA]</scope>
    <source>
        <strain evidence="1 2">AF37-4</strain>
    </source>
</reference>
<gene>
    <name evidence="1" type="ORF">DW018_09870</name>
</gene>
<organism evidence="1 2">
    <name type="scientific">Eubacterium ventriosum</name>
    <dbReference type="NCBI Taxonomy" id="39496"/>
    <lineage>
        <taxon>Bacteria</taxon>
        <taxon>Bacillati</taxon>
        <taxon>Bacillota</taxon>
        <taxon>Clostridia</taxon>
        <taxon>Eubacteriales</taxon>
        <taxon>Eubacteriaceae</taxon>
        <taxon>Eubacterium</taxon>
    </lineage>
</organism>
<accession>A0A415L682</accession>
<dbReference type="Pfam" id="PF14190">
    <property type="entry name" value="DUF4313"/>
    <property type="match status" value="1"/>
</dbReference>
<dbReference type="InterPro" id="IPR025462">
    <property type="entry name" value="DUF4313"/>
</dbReference>
<dbReference type="Proteomes" id="UP000283314">
    <property type="component" value="Unassembled WGS sequence"/>
</dbReference>
<dbReference type="GeneID" id="66467553"/>
<protein>
    <submittedName>
        <fullName evidence="1">DUF4313 domain-containing protein</fullName>
    </submittedName>
</protein>
<proteinExistence type="predicted"/>
<evidence type="ECO:0000313" key="1">
    <source>
        <dbReference type="EMBL" id="RHL44082.1"/>
    </source>
</evidence>
<evidence type="ECO:0000313" key="2">
    <source>
        <dbReference type="Proteomes" id="UP000283314"/>
    </source>
</evidence>
<dbReference type="AlphaFoldDB" id="A0A415L682"/>
<name>A0A415L682_9FIRM</name>